<dbReference type="EMBL" id="NGJZ01000002">
    <property type="protein sequence ID" value="RSU07321.1"/>
    <property type="molecule type" value="Genomic_DNA"/>
</dbReference>
<keyword evidence="2" id="KW-1185">Reference proteome</keyword>
<protein>
    <submittedName>
        <fullName evidence="1">Uncharacterized protein</fullName>
    </submittedName>
</protein>
<accession>A0A430AHD4</accession>
<sequence length="127" mass="14992">MDLASINRQLTHMERQFSEGVEGITESMIHLLKKEQKFLKRQQEKYLLKEQLDRRIEQHVDEMKPKFKKVTQAIESGNYSFGSSMRKLENGFDSKAGKLVQYYGDQETVYYNSLEVEADFIQTTCRQ</sequence>
<dbReference type="Proteomes" id="UP000288669">
    <property type="component" value="Unassembled WGS sequence"/>
</dbReference>
<dbReference type="RefSeq" id="WP_126825281.1">
    <property type="nucleotide sequence ID" value="NZ_JBHLWU010000002.1"/>
</dbReference>
<proteinExistence type="predicted"/>
<reference evidence="1 2" key="1">
    <citation type="submission" date="2017-05" db="EMBL/GenBank/DDBJ databases">
        <title>Vagococcus spp. assemblies.</title>
        <authorList>
            <person name="Gulvik C.A."/>
        </authorList>
    </citation>
    <scope>NUCLEOTIDE SEQUENCE [LARGE SCALE GENOMIC DNA]</scope>
    <source>
        <strain evidence="1 2">DSM 24756</strain>
    </source>
</reference>
<evidence type="ECO:0000313" key="1">
    <source>
        <dbReference type="EMBL" id="RSU07321.1"/>
    </source>
</evidence>
<evidence type="ECO:0000313" key="2">
    <source>
        <dbReference type="Proteomes" id="UP000288669"/>
    </source>
</evidence>
<organism evidence="1 2">
    <name type="scientific">Vagococcus entomophilus</name>
    <dbReference type="NCBI Taxonomy" id="1160095"/>
    <lineage>
        <taxon>Bacteria</taxon>
        <taxon>Bacillati</taxon>
        <taxon>Bacillota</taxon>
        <taxon>Bacilli</taxon>
        <taxon>Lactobacillales</taxon>
        <taxon>Enterococcaceae</taxon>
        <taxon>Vagococcus</taxon>
    </lineage>
</organism>
<dbReference type="AlphaFoldDB" id="A0A430AHD4"/>
<gene>
    <name evidence="1" type="ORF">CBF30_08705</name>
</gene>
<name>A0A430AHD4_9ENTE</name>
<comment type="caution">
    <text evidence="1">The sequence shown here is derived from an EMBL/GenBank/DDBJ whole genome shotgun (WGS) entry which is preliminary data.</text>
</comment>